<dbReference type="EMBL" id="QGKV02000832">
    <property type="protein sequence ID" value="KAF3551043.1"/>
    <property type="molecule type" value="Genomic_DNA"/>
</dbReference>
<reference evidence="2 3" key="1">
    <citation type="journal article" date="2020" name="BMC Genomics">
        <title>Intraspecific diversification of the crop wild relative Brassica cretica Lam. using demographic model selection.</title>
        <authorList>
            <person name="Kioukis A."/>
            <person name="Michalopoulou V.A."/>
            <person name="Briers L."/>
            <person name="Pirintsos S."/>
            <person name="Studholme D.J."/>
            <person name="Pavlidis P."/>
            <person name="Sarris P.F."/>
        </authorList>
    </citation>
    <scope>NUCLEOTIDE SEQUENCE [LARGE SCALE GENOMIC DNA]</scope>
    <source>
        <strain evidence="3">cv. PFS-1207/04</strain>
    </source>
</reference>
<organism evidence="2 3">
    <name type="scientific">Brassica cretica</name>
    <name type="common">Mustard</name>
    <dbReference type="NCBI Taxonomy" id="69181"/>
    <lineage>
        <taxon>Eukaryota</taxon>
        <taxon>Viridiplantae</taxon>
        <taxon>Streptophyta</taxon>
        <taxon>Embryophyta</taxon>
        <taxon>Tracheophyta</taxon>
        <taxon>Spermatophyta</taxon>
        <taxon>Magnoliopsida</taxon>
        <taxon>eudicotyledons</taxon>
        <taxon>Gunneridae</taxon>
        <taxon>Pentapetalae</taxon>
        <taxon>rosids</taxon>
        <taxon>malvids</taxon>
        <taxon>Brassicales</taxon>
        <taxon>Brassicaceae</taxon>
        <taxon>Brassiceae</taxon>
        <taxon>Brassica</taxon>
    </lineage>
</organism>
<evidence type="ECO:0000256" key="1">
    <source>
        <dbReference type="SAM" id="Phobius"/>
    </source>
</evidence>
<proteinExistence type="predicted"/>
<gene>
    <name evidence="2" type="ORF">DY000_02004336</name>
</gene>
<comment type="caution">
    <text evidence="2">The sequence shown here is derived from an EMBL/GenBank/DDBJ whole genome shotgun (WGS) entry which is preliminary data.</text>
</comment>
<evidence type="ECO:0000313" key="3">
    <source>
        <dbReference type="Proteomes" id="UP000266723"/>
    </source>
</evidence>
<name>A0ABQ7CI89_BRACR</name>
<keyword evidence="3" id="KW-1185">Reference proteome</keyword>
<dbReference type="Proteomes" id="UP000266723">
    <property type="component" value="Unassembled WGS sequence"/>
</dbReference>
<keyword evidence="1" id="KW-1133">Transmembrane helix</keyword>
<protein>
    <submittedName>
        <fullName evidence="2">Uncharacterized protein</fullName>
    </submittedName>
</protein>
<feature type="transmembrane region" description="Helical" evidence="1">
    <location>
        <begin position="24"/>
        <end position="43"/>
    </location>
</feature>
<sequence length="99" mass="11023">MESSSPSEAMDLLLATADNRLNHYLHFVVTPTIVLITALNLMFQTDAASLRRSGKAETSNIRRTRLTMFFAVPGSDMEHQDQEGSVDLARTVLSKILEK</sequence>
<keyword evidence="1" id="KW-0812">Transmembrane</keyword>
<keyword evidence="1" id="KW-0472">Membrane</keyword>
<accession>A0ABQ7CI89</accession>
<evidence type="ECO:0000313" key="2">
    <source>
        <dbReference type="EMBL" id="KAF3551043.1"/>
    </source>
</evidence>